<dbReference type="InterPro" id="IPR000755">
    <property type="entry name" value="A_A_dipeptidase"/>
</dbReference>
<keyword evidence="2" id="KW-0645">Protease</keyword>
<evidence type="ECO:0000256" key="1">
    <source>
        <dbReference type="ARBA" id="ARBA00001362"/>
    </source>
</evidence>
<dbReference type="PANTHER" id="PTHR43126:SF2">
    <property type="entry name" value="D-ALANYL-D-ALANINE DIPEPTIDASE"/>
    <property type="match status" value="1"/>
</dbReference>
<dbReference type="GO" id="GO:0008237">
    <property type="term" value="F:metallopeptidase activity"/>
    <property type="evidence" value="ECO:0007669"/>
    <property type="project" value="UniProtKB-KW"/>
</dbReference>
<dbReference type="Gene3D" id="3.30.1380.10">
    <property type="match status" value="1"/>
</dbReference>
<evidence type="ECO:0008006" key="11">
    <source>
        <dbReference type="Google" id="ProtNLM"/>
    </source>
</evidence>
<dbReference type="GO" id="GO:0071555">
    <property type="term" value="P:cell wall organization"/>
    <property type="evidence" value="ECO:0007669"/>
    <property type="project" value="UniProtKB-KW"/>
</dbReference>
<dbReference type="InterPro" id="IPR009045">
    <property type="entry name" value="Zn_M74/Hedgehog-like"/>
</dbReference>
<dbReference type="GO" id="GO:0046872">
    <property type="term" value="F:metal ion binding"/>
    <property type="evidence" value="ECO:0007669"/>
    <property type="project" value="UniProtKB-KW"/>
</dbReference>
<evidence type="ECO:0000313" key="9">
    <source>
        <dbReference type="EMBL" id="OGD24057.1"/>
    </source>
</evidence>
<evidence type="ECO:0000313" key="10">
    <source>
        <dbReference type="Proteomes" id="UP000176639"/>
    </source>
</evidence>
<dbReference type="PANTHER" id="PTHR43126">
    <property type="entry name" value="D-ALANYL-D-ALANINE DIPEPTIDASE"/>
    <property type="match status" value="1"/>
</dbReference>
<gene>
    <name evidence="9" type="ORF">A2Z10_00910</name>
</gene>
<proteinExistence type="predicted"/>
<dbReference type="Proteomes" id="UP000176639">
    <property type="component" value="Unassembled WGS sequence"/>
</dbReference>
<evidence type="ECO:0000256" key="5">
    <source>
        <dbReference type="ARBA" id="ARBA00022833"/>
    </source>
</evidence>
<accession>A0A1F5B0K3</accession>
<evidence type="ECO:0000256" key="7">
    <source>
        <dbReference type="ARBA" id="ARBA00023049"/>
    </source>
</evidence>
<keyword evidence="7" id="KW-0482">Metalloprotease</keyword>
<comment type="catalytic activity">
    <reaction evidence="1">
        <text>D-alanyl-D-alanine + H2O = 2 D-alanine</text>
        <dbReference type="Rhea" id="RHEA:20661"/>
        <dbReference type="ChEBI" id="CHEBI:15377"/>
        <dbReference type="ChEBI" id="CHEBI:57416"/>
        <dbReference type="ChEBI" id="CHEBI:57822"/>
        <dbReference type="EC" id="3.4.13.22"/>
    </reaction>
</comment>
<keyword evidence="5" id="KW-0862">Zinc</keyword>
<dbReference type="SUPFAM" id="SSF55166">
    <property type="entry name" value="Hedgehog/DD-peptidase"/>
    <property type="match status" value="1"/>
</dbReference>
<keyword evidence="6" id="KW-0224">Dipeptidase</keyword>
<organism evidence="9 10">
    <name type="scientific">Candidatus Azambacteria bacterium RBG_16_47_10</name>
    <dbReference type="NCBI Taxonomy" id="1797292"/>
    <lineage>
        <taxon>Bacteria</taxon>
        <taxon>Candidatus Azamiibacteriota</taxon>
    </lineage>
</organism>
<dbReference type="GO" id="GO:0160237">
    <property type="term" value="F:D-Ala-D-Ala dipeptidase activity"/>
    <property type="evidence" value="ECO:0007669"/>
    <property type="project" value="UniProtKB-EC"/>
</dbReference>
<evidence type="ECO:0000256" key="4">
    <source>
        <dbReference type="ARBA" id="ARBA00022801"/>
    </source>
</evidence>
<keyword evidence="3" id="KW-0479">Metal-binding</keyword>
<dbReference type="Pfam" id="PF01427">
    <property type="entry name" value="Peptidase_M15"/>
    <property type="match status" value="1"/>
</dbReference>
<keyword evidence="8" id="KW-0961">Cell wall biogenesis/degradation</keyword>
<name>A0A1F5B0K3_9BACT</name>
<dbReference type="GO" id="GO:0006508">
    <property type="term" value="P:proteolysis"/>
    <property type="evidence" value="ECO:0007669"/>
    <property type="project" value="UniProtKB-KW"/>
</dbReference>
<evidence type="ECO:0000256" key="8">
    <source>
        <dbReference type="ARBA" id="ARBA00023316"/>
    </source>
</evidence>
<protein>
    <recommendedName>
        <fullName evidence="11">D-alanyl-D-alanine dipeptidase</fullName>
    </recommendedName>
</protein>
<sequence length="210" mass="24566">MKLVEDERMYLREEVLKMVLNAREWLKQFGFDLKVYDGWRSVELQENLFWFYMRAFTASKFNQKEQFERLTDFASIKAYFESLPPETQTVIREANRTFVSWPSKDPKAPSPHTTGGSVDVWLFENGTAANLGVPFDWMEENAGAFYHLKLRRSRFTGNDRKICRNRSKLILAMASAGFSCYGPEFWHFNYGNQMDALVRGGAARYSYIEP</sequence>
<evidence type="ECO:0000256" key="3">
    <source>
        <dbReference type="ARBA" id="ARBA00022723"/>
    </source>
</evidence>
<evidence type="ECO:0000256" key="6">
    <source>
        <dbReference type="ARBA" id="ARBA00022997"/>
    </source>
</evidence>
<dbReference type="EMBL" id="MEYI01000016">
    <property type="protein sequence ID" value="OGD24057.1"/>
    <property type="molecule type" value="Genomic_DNA"/>
</dbReference>
<dbReference type="AlphaFoldDB" id="A0A1F5B0K3"/>
<keyword evidence="4" id="KW-0378">Hydrolase</keyword>
<comment type="caution">
    <text evidence="9">The sequence shown here is derived from an EMBL/GenBank/DDBJ whole genome shotgun (WGS) entry which is preliminary data.</text>
</comment>
<evidence type="ECO:0000256" key="2">
    <source>
        <dbReference type="ARBA" id="ARBA00022670"/>
    </source>
</evidence>
<reference evidence="9 10" key="1">
    <citation type="journal article" date="2016" name="Nat. Commun.">
        <title>Thousands of microbial genomes shed light on interconnected biogeochemical processes in an aquifer system.</title>
        <authorList>
            <person name="Anantharaman K."/>
            <person name="Brown C.T."/>
            <person name="Hug L.A."/>
            <person name="Sharon I."/>
            <person name="Castelle C.J."/>
            <person name="Probst A.J."/>
            <person name="Thomas B.C."/>
            <person name="Singh A."/>
            <person name="Wilkins M.J."/>
            <person name="Karaoz U."/>
            <person name="Brodie E.L."/>
            <person name="Williams K.H."/>
            <person name="Hubbard S.S."/>
            <person name="Banfield J.F."/>
        </authorList>
    </citation>
    <scope>NUCLEOTIDE SEQUENCE [LARGE SCALE GENOMIC DNA]</scope>
</reference>